<keyword evidence="4" id="KW-1185">Reference proteome</keyword>
<evidence type="ECO:0000313" key="3">
    <source>
        <dbReference type="EMBL" id="SNZ16823.1"/>
    </source>
</evidence>
<evidence type="ECO:0000313" key="4">
    <source>
        <dbReference type="Proteomes" id="UP000218627"/>
    </source>
</evidence>
<dbReference type="Gene3D" id="4.10.520.10">
    <property type="entry name" value="IHF-like DNA-binding proteins"/>
    <property type="match status" value="1"/>
</dbReference>
<reference evidence="4" key="1">
    <citation type="submission" date="2017-09" db="EMBL/GenBank/DDBJ databases">
        <authorList>
            <person name="Varghese N."/>
            <person name="Submissions S."/>
        </authorList>
    </citation>
    <scope>NUCLEOTIDE SEQUENCE [LARGE SCALE GENOMIC DNA]</scope>
    <source>
        <strain evidence="4">DSM 2913</strain>
    </source>
</reference>
<dbReference type="InterPro" id="IPR000119">
    <property type="entry name" value="Hist_DNA-bd"/>
</dbReference>
<keyword evidence="2 3" id="KW-0238">DNA-binding</keyword>
<comment type="similarity">
    <text evidence="1">Belongs to the bacterial histone-like protein family.</text>
</comment>
<name>A0A285P6N5_9AQUI</name>
<accession>A0A285P6N5</accession>
<dbReference type="SUPFAM" id="SSF47729">
    <property type="entry name" value="IHF-like DNA-binding proteins"/>
    <property type="match status" value="1"/>
</dbReference>
<proteinExistence type="inferred from homology"/>
<dbReference type="InterPro" id="IPR010992">
    <property type="entry name" value="IHF-like_DNA-bd_dom_sf"/>
</dbReference>
<evidence type="ECO:0000256" key="2">
    <source>
        <dbReference type="ARBA" id="ARBA00023125"/>
    </source>
</evidence>
<dbReference type="Pfam" id="PF00216">
    <property type="entry name" value="Bac_DNA_binding"/>
    <property type="match status" value="1"/>
</dbReference>
<dbReference type="GO" id="GO:0003677">
    <property type="term" value="F:DNA binding"/>
    <property type="evidence" value="ECO:0007669"/>
    <property type="project" value="UniProtKB-KW"/>
</dbReference>
<dbReference type="OrthoDB" id="9804203at2"/>
<dbReference type="EMBL" id="OBEN01000016">
    <property type="protein sequence ID" value="SNZ16823.1"/>
    <property type="molecule type" value="Genomic_DNA"/>
</dbReference>
<protein>
    <submittedName>
        <fullName evidence="3">DNA-binding protein</fullName>
    </submittedName>
</protein>
<dbReference type="AlphaFoldDB" id="A0A285P6N5"/>
<sequence length="68" mass="8042">MKHNRKTLAKIIAERLGMTKTETVEEIIKALIEEIRERVRKGERIELRGLASWKIRNGKVKVKNFIRN</sequence>
<dbReference type="RefSeq" id="WP_096603489.1">
    <property type="nucleotide sequence ID" value="NZ_OBEN01000016.1"/>
</dbReference>
<gene>
    <name evidence="3" type="ORF">SAMN06265353_1715</name>
</gene>
<organism evidence="3 4">
    <name type="scientific">Hydrogenobacter hydrogenophilus</name>
    <dbReference type="NCBI Taxonomy" id="35835"/>
    <lineage>
        <taxon>Bacteria</taxon>
        <taxon>Pseudomonadati</taxon>
        <taxon>Aquificota</taxon>
        <taxon>Aquificia</taxon>
        <taxon>Aquificales</taxon>
        <taxon>Aquificaceae</taxon>
        <taxon>Hydrogenobacter</taxon>
    </lineage>
</organism>
<dbReference type="Proteomes" id="UP000218627">
    <property type="component" value="Unassembled WGS sequence"/>
</dbReference>
<evidence type="ECO:0000256" key="1">
    <source>
        <dbReference type="ARBA" id="ARBA00010529"/>
    </source>
</evidence>
<dbReference type="GO" id="GO:0030527">
    <property type="term" value="F:structural constituent of chromatin"/>
    <property type="evidence" value="ECO:0007669"/>
    <property type="project" value="InterPro"/>
</dbReference>